<gene>
    <name evidence="2" type="ORF">HPB51_011916</name>
</gene>
<evidence type="ECO:0000313" key="2">
    <source>
        <dbReference type="EMBL" id="KAH8040601.1"/>
    </source>
</evidence>
<keyword evidence="1" id="KW-0812">Transmembrane</keyword>
<keyword evidence="1" id="KW-0472">Membrane</keyword>
<accession>A0A9J6F216</accession>
<keyword evidence="1" id="KW-1133">Transmembrane helix</keyword>
<dbReference type="AlphaFoldDB" id="A0A9J6F216"/>
<reference evidence="2" key="1">
    <citation type="journal article" date="2020" name="Cell">
        <title>Large-Scale Comparative Analyses of Tick Genomes Elucidate Their Genetic Diversity and Vector Capacities.</title>
        <authorList>
            <consortium name="Tick Genome and Microbiome Consortium (TIGMIC)"/>
            <person name="Jia N."/>
            <person name="Wang J."/>
            <person name="Shi W."/>
            <person name="Du L."/>
            <person name="Sun Y."/>
            <person name="Zhan W."/>
            <person name="Jiang J.F."/>
            <person name="Wang Q."/>
            <person name="Zhang B."/>
            <person name="Ji P."/>
            <person name="Bell-Sakyi L."/>
            <person name="Cui X.M."/>
            <person name="Yuan T.T."/>
            <person name="Jiang B.G."/>
            <person name="Yang W.F."/>
            <person name="Lam T.T."/>
            <person name="Chang Q.C."/>
            <person name="Ding S.J."/>
            <person name="Wang X.J."/>
            <person name="Zhu J.G."/>
            <person name="Ruan X.D."/>
            <person name="Zhao L."/>
            <person name="Wei J.T."/>
            <person name="Ye R.Z."/>
            <person name="Que T.C."/>
            <person name="Du C.H."/>
            <person name="Zhou Y.H."/>
            <person name="Cheng J.X."/>
            <person name="Dai P.F."/>
            <person name="Guo W.B."/>
            <person name="Han X.H."/>
            <person name="Huang E.J."/>
            <person name="Li L.F."/>
            <person name="Wei W."/>
            <person name="Gao Y.C."/>
            <person name="Liu J.Z."/>
            <person name="Shao H.Z."/>
            <person name="Wang X."/>
            <person name="Wang C.C."/>
            <person name="Yang T.C."/>
            <person name="Huo Q.B."/>
            <person name="Li W."/>
            <person name="Chen H.Y."/>
            <person name="Chen S.E."/>
            <person name="Zhou L.G."/>
            <person name="Ni X.B."/>
            <person name="Tian J.H."/>
            <person name="Sheng Y."/>
            <person name="Liu T."/>
            <person name="Pan Y.S."/>
            <person name="Xia L.Y."/>
            <person name="Li J."/>
            <person name="Zhao F."/>
            <person name="Cao W.C."/>
        </authorList>
    </citation>
    <scope>NUCLEOTIDE SEQUENCE</scope>
    <source>
        <strain evidence="2">Rmic-2018</strain>
    </source>
</reference>
<feature type="transmembrane region" description="Helical" evidence="1">
    <location>
        <begin position="82"/>
        <end position="104"/>
    </location>
</feature>
<sequence>MFCNNYTCLCTTNKPAQLPFRSAIVFAPEKLARFSLDISETEQCVHVSACIRGRRGGGRRSSCGDRGWPGGRPRSCSGGPMAGVRLGALLHAALLLLLLLLALASAPALGRSAAALVADHRWGPSPERE</sequence>
<protein>
    <submittedName>
        <fullName evidence="2">Uncharacterized protein</fullName>
    </submittedName>
</protein>
<proteinExistence type="predicted"/>
<comment type="caution">
    <text evidence="2">The sequence shown here is derived from an EMBL/GenBank/DDBJ whole genome shotgun (WGS) entry which is preliminary data.</text>
</comment>
<dbReference type="Proteomes" id="UP000821866">
    <property type="component" value="Chromosome 1"/>
</dbReference>
<evidence type="ECO:0000313" key="3">
    <source>
        <dbReference type="Proteomes" id="UP000821866"/>
    </source>
</evidence>
<reference evidence="2" key="2">
    <citation type="submission" date="2021-09" db="EMBL/GenBank/DDBJ databases">
        <authorList>
            <person name="Jia N."/>
            <person name="Wang J."/>
            <person name="Shi W."/>
            <person name="Du L."/>
            <person name="Sun Y."/>
            <person name="Zhan W."/>
            <person name="Jiang J."/>
            <person name="Wang Q."/>
            <person name="Zhang B."/>
            <person name="Ji P."/>
            <person name="Sakyi L.B."/>
            <person name="Cui X."/>
            <person name="Yuan T."/>
            <person name="Jiang B."/>
            <person name="Yang W."/>
            <person name="Lam T.T.-Y."/>
            <person name="Chang Q."/>
            <person name="Ding S."/>
            <person name="Wang X."/>
            <person name="Zhu J."/>
            <person name="Ruan X."/>
            <person name="Zhao L."/>
            <person name="Wei J."/>
            <person name="Que T."/>
            <person name="Du C."/>
            <person name="Cheng J."/>
            <person name="Dai P."/>
            <person name="Han X."/>
            <person name="Huang E."/>
            <person name="Gao Y."/>
            <person name="Liu J."/>
            <person name="Shao H."/>
            <person name="Ye R."/>
            <person name="Li L."/>
            <person name="Wei W."/>
            <person name="Wang X."/>
            <person name="Wang C."/>
            <person name="Huo Q."/>
            <person name="Li W."/>
            <person name="Guo W."/>
            <person name="Chen H."/>
            <person name="Chen S."/>
            <person name="Zhou L."/>
            <person name="Zhou L."/>
            <person name="Ni X."/>
            <person name="Tian J."/>
            <person name="Zhou Y."/>
            <person name="Sheng Y."/>
            <person name="Liu T."/>
            <person name="Pan Y."/>
            <person name="Xia L."/>
            <person name="Li J."/>
            <person name="Zhao F."/>
            <person name="Cao W."/>
        </authorList>
    </citation>
    <scope>NUCLEOTIDE SEQUENCE</scope>
    <source>
        <strain evidence="2">Rmic-2018</strain>
        <tissue evidence="2">Larvae</tissue>
    </source>
</reference>
<evidence type="ECO:0000256" key="1">
    <source>
        <dbReference type="SAM" id="Phobius"/>
    </source>
</evidence>
<organism evidence="2 3">
    <name type="scientific">Rhipicephalus microplus</name>
    <name type="common">Cattle tick</name>
    <name type="synonym">Boophilus microplus</name>
    <dbReference type="NCBI Taxonomy" id="6941"/>
    <lineage>
        <taxon>Eukaryota</taxon>
        <taxon>Metazoa</taxon>
        <taxon>Ecdysozoa</taxon>
        <taxon>Arthropoda</taxon>
        <taxon>Chelicerata</taxon>
        <taxon>Arachnida</taxon>
        <taxon>Acari</taxon>
        <taxon>Parasitiformes</taxon>
        <taxon>Ixodida</taxon>
        <taxon>Ixodoidea</taxon>
        <taxon>Ixodidae</taxon>
        <taxon>Rhipicephalinae</taxon>
        <taxon>Rhipicephalus</taxon>
        <taxon>Boophilus</taxon>
    </lineage>
</organism>
<dbReference type="EMBL" id="JABSTU010000001">
    <property type="protein sequence ID" value="KAH8040601.1"/>
    <property type="molecule type" value="Genomic_DNA"/>
</dbReference>
<keyword evidence="3" id="KW-1185">Reference proteome</keyword>
<name>A0A9J6F216_RHIMP</name>